<proteinExistence type="predicted"/>
<organism evidence="1 2">
    <name type="scientific">Leptospira santarosai</name>
    <dbReference type="NCBI Taxonomy" id="28183"/>
    <lineage>
        <taxon>Bacteria</taxon>
        <taxon>Pseudomonadati</taxon>
        <taxon>Spirochaetota</taxon>
        <taxon>Spirochaetia</taxon>
        <taxon>Leptospirales</taxon>
        <taxon>Leptospiraceae</taxon>
        <taxon>Leptospira</taxon>
    </lineage>
</organism>
<dbReference type="Proteomes" id="UP000033961">
    <property type="component" value="Chromosome I"/>
</dbReference>
<dbReference type="EMBL" id="CP027843">
    <property type="protein sequence ID" value="AVQ10867.1"/>
    <property type="molecule type" value="Genomic_DNA"/>
</dbReference>
<dbReference type="AlphaFoldDB" id="A0A2P1QQ41"/>
<sequence length="77" mass="9313">MNLILERSKFVTYYTYIDTTHLYRIEYHIHFESNFRFEAEFWTPGYIVLSNALWDHKRRGDSFVRCNALDSAILTSK</sequence>
<accession>A0A2P1QQ41</accession>
<name>A0A2P1QQ41_9LEPT</name>
<gene>
    <name evidence="1" type="ORF">XB16_0522</name>
</gene>
<evidence type="ECO:0000313" key="1">
    <source>
        <dbReference type="EMBL" id="AVQ10867.1"/>
    </source>
</evidence>
<protein>
    <submittedName>
        <fullName evidence="1">Uncharacterized protein</fullName>
    </submittedName>
</protein>
<reference evidence="1 2" key="1">
    <citation type="journal article" date="2015" name="Genome Announc.">
        <title>Draft Genome Sequences of Leptospira santarosai Strains U160, U164, and U233, Isolated from Asymptomatic Cattle.</title>
        <authorList>
            <person name="Kremer F.S."/>
            <person name="Eslabao M.R."/>
            <person name="Provisor M."/>
            <person name="Woloski R.D."/>
            <person name="Ramires O.V."/>
            <person name="Moreno L.Z."/>
            <person name="Moreno A.M."/>
            <person name="Hamond C."/>
            <person name="Lilenbaum W."/>
            <person name="Dellagostin O.A."/>
        </authorList>
    </citation>
    <scope>NUCLEOTIDE SEQUENCE [LARGE SCALE GENOMIC DNA]</scope>
    <source>
        <strain evidence="1 2">U160</strain>
    </source>
</reference>
<evidence type="ECO:0000313" key="2">
    <source>
        <dbReference type="Proteomes" id="UP000033961"/>
    </source>
</evidence>